<evidence type="ECO:0000313" key="2">
    <source>
        <dbReference type="Proteomes" id="UP001642360"/>
    </source>
</evidence>
<protein>
    <submittedName>
        <fullName evidence="1">Uncharacterized protein</fullName>
    </submittedName>
</protein>
<comment type="caution">
    <text evidence="1">The sequence shown here is derived from an EMBL/GenBank/DDBJ whole genome shotgun (WGS) entry which is preliminary data.</text>
</comment>
<accession>A0ABC8TXT0</accession>
<organism evidence="1 2">
    <name type="scientific">Ilex paraguariensis</name>
    <name type="common">yerba mate</name>
    <dbReference type="NCBI Taxonomy" id="185542"/>
    <lineage>
        <taxon>Eukaryota</taxon>
        <taxon>Viridiplantae</taxon>
        <taxon>Streptophyta</taxon>
        <taxon>Embryophyta</taxon>
        <taxon>Tracheophyta</taxon>
        <taxon>Spermatophyta</taxon>
        <taxon>Magnoliopsida</taxon>
        <taxon>eudicotyledons</taxon>
        <taxon>Gunneridae</taxon>
        <taxon>Pentapetalae</taxon>
        <taxon>asterids</taxon>
        <taxon>campanulids</taxon>
        <taxon>Aquifoliales</taxon>
        <taxon>Aquifoliaceae</taxon>
        <taxon>Ilex</taxon>
    </lineage>
</organism>
<dbReference type="EMBL" id="CAUOFW020006314">
    <property type="protein sequence ID" value="CAK9174276.1"/>
    <property type="molecule type" value="Genomic_DNA"/>
</dbReference>
<name>A0ABC8TXT0_9AQUA</name>
<keyword evidence="2" id="KW-1185">Reference proteome</keyword>
<proteinExistence type="predicted"/>
<dbReference type="Proteomes" id="UP001642360">
    <property type="component" value="Unassembled WGS sequence"/>
</dbReference>
<sequence>MAKGQSGKRWKLVNLVDCNALAICGWLIRLDCQEKWLLEKTNSTKETRRMDSPAGLAGPLLLTPKRLQAVMLGGVVVVPLLTYHSGNCSMNQILFVAAANNMNRYYCKMIGVLKLLKRAFFSKRMEKQGRRMSYAG</sequence>
<gene>
    <name evidence="1" type="ORF">ILEXP_LOCUS44007</name>
</gene>
<dbReference type="AlphaFoldDB" id="A0ABC8TXT0"/>
<reference evidence="1 2" key="1">
    <citation type="submission" date="2024-02" db="EMBL/GenBank/DDBJ databases">
        <authorList>
            <person name="Vignale AGUSTIN F."/>
            <person name="Sosa J E."/>
            <person name="Modenutti C."/>
        </authorList>
    </citation>
    <scope>NUCLEOTIDE SEQUENCE [LARGE SCALE GENOMIC DNA]</scope>
</reference>
<evidence type="ECO:0000313" key="1">
    <source>
        <dbReference type="EMBL" id="CAK9174276.1"/>
    </source>
</evidence>